<dbReference type="EMBL" id="DS114285">
    <property type="protein sequence ID" value="EAX88641.1"/>
    <property type="molecule type" value="Genomic_DNA"/>
</dbReference>
<gene>
    <name evidence="1" type="ORF">TVAG_244000</name>
</gene>
<dbReference type="KEGG" id="tva:4746302"/>
<dbReference type="VEuPathDB" id="TrichDB:TVAGG3_0875090"/>
<keyword evidence="2" id="KW-1185">Reference proteome</keyword>
<dbReference type="AlphaFoldDB" id="A2G2I3"/>
<evidence type="ECO:0000313" key="2">
    <source>
        <dbReference type="Proteomes" id="UP000001542"/>
    </source>
</evidence>
<protein>
    <submittedName>
        <fullName evidence="1">Uncharacterized protein</fullName>
    </submittedName>
</protein>
<sequence length="162" mass="19405">MSIPHQIYVIQRKPPQKCVSRKYEEHREVVAKRRRRVQEIYSSIEKILRSFPKVKKRSELLIIASAFSHKLNIKIDRDAKRLNECLICWYCENWHLIKSILFPTYHELYFSGAFNIISPNFDIDVFESDLGTFINKFDDLNIRPFENPEYECKIPEILDEPL</sequence>
<dbReference type="OrthoDB" id="10587119at2759"/>
<organism evidence="1 2">
    <name type="scientific">Trichomonas vaginalis (strain ATCC PRA-98 / G3)</name>
    <dbReference type="NCBI Taxonomy" id="412133"/>
    <lineage>
        <taxon>Eukaryota</taxon>
        <taxon>Metamonada</taxon>
        <taxon>Parabasalia</taxon>
        <taxon>Trichomonadida</taxon>
        <taxon>Trichomonadidae</taxon>
        <taxon>Trichomonas</taxon>
    </lineage>
</organism>
<dbReference type="VEuPathDB" id="TrichDB:TVAG_244000"/>
<name>A2G2I3_TRIV3</name>
<reference evidence="1" key="1">
    <citation type="submission" date="2006-10" db="EMBL/GenBank/DDBJ databases">
        <authorList>
            <person name="Amadeo P."/>
            <person name="Zhao Q."/>
            <person name="Wortman J."/>
            <person name="Fraser-Liggett C."/>
            <person name="Carlton J."/>
        </authorList>
    </citation>
    <scope>NUCLEOTIDE SEQUENCE</scope>
    <source>
        <strain evidence="1">G3</strain>
    </source>
</reference>
<accession>A2G2I3</accession>
<dbReference type="InParanoid" id="A2G2I3"/>
<evidence type="ECO:0000313" key="1">
    <source>
        <dbReference type="EMBL" id="EAX88641.1"/>
    </source>
</evidence>
<reference evidence="1" key="2">
    <citation type="journal article" date="2007" name="Science">
        <title>Draft genome sequence of the sexually transmitted pathogen Trichomonas vaginalis.</title>
        <authorList>
            <person name="Carlton J.M."/>
            <person name="Hirt R.P."/>
            <person name="Silva J.C."/>
            <person name="Delcher A.L."/>
            <person name="Schatz M."/>
            <person name="Zhao Q."/>
            <person name="Wortman J.R."/>
            <person name="Bidwell S.L."/>
            <person name="Alsmark U.C.M."/>
            <person name="Besteiro S."/>
            <person name="Sicheritz-Ponten T."/>
            <person name="Noel C.J."/>
            <person name="Dacks J.B."/>
            <person name="Foster P.G."/>
            <person name="Simillion C."/>
            <person name="Van de Peer Y."/>
            <person name="Miranda-Saavedra D."/>
            <person name="Barton G.J."/>
            <person name="Westrop G.D."/>
            <person name="Mueller S."/>
            <person name="Dessi D."/>
            <person name="Fiori P.L."/>
            <person name="Ren Q."/>
            <person name="Paulsen I."/>
            <person name="Zhang H."/>
            <person name="Bastida-Corcuera F.D."/>
            <person name="Simoes-Barbosa A."/>
            <person name="Brown M.T."/>
            <person name="Hayes R.D."/>
            <person name="Mukherjee M."/>
            <person name="Okumura C.Y."/>
            <person name="Schneider R."/>
            <person name="Smith A.J."/>
            <person name="Vanacova S."/>
            <person name="Villalvazo M."/>
            <person name="Haas B.J."/>
            <person name="Pertea M."/>
            <person name="Feldblyum T.V."/>
            <person name="Utterback T.R."/>
            <person name="Shu C.L."/>
            <person name="Osoegawa K."/>
            <person name="de Jong P.J."/>
            <person name="Hrdy I."/>
            <person name="Horvathova L."/>
            <person name="Zubacova Z."/>
            <person name="Dolezal P."/>
            <person name="Malik S.B."/>
            <person name="Logsdon J.M. Jr."/>
            <person name="Henze K."/>
            <person name="Gupta A."/>
            <person name="Wang C.C."/>
            <person name="Dunne R.L."/>
            <person name="Upcroft J.A."/>
            <person name="Upcroft P."/>
            <person name="White O."/>
            <person name="Salzberg S.L."/>
            <person name="Tang P."/>
            <person name="Chiu C.-H."/>
            <person name="Lee Y.-S."/>
            <person name="Embley T.M."/>
            <person name="Coombs G.H."/>
            <person name="Mottram J.C."/>
            <person name="Tachezy J."/>
            <person name="Fraser-Liggett C.M."/>
            <person name="Johnson P.J."/>
        </authorList>
    </citation>
    <scope>NUCLEOTIDE SEQUENCE [LARGE SCALE GENOMIC DNA]</scope>
    <source>
        <strain evidence="1">G3</strain>
    </source>
</reference>
<proteinExistence type="predicted"/>
<dbReference type="Proteomes" id="UP000001542">
    <property type="component" value="Unassembled WGS sequence"/>
</dbReference>
<dbReference type="RefSeq" id="XP_001301571.1">
    <property type="nucleotide sequence ID" value="XM_001301570.1"/>
</dbReference>